<dbReference type="Gene3D" id="1.20.58.480">
    <property type="match status" value="1"/>
</dbReference>
<keyword evidence="2 4" id="KW-0479">Metal-binding</keyword>
<dbReference type="GO" id="GO:0033754">
    <property type="term" value="F:indoleamine 2,3-dioxygenase activity"/>
    <property type="evidence" value="ECO:0007669"/>
    <property type="project" value="TreeGrafter"/>
</dbReference>
<dbReference type="InterPro" id="IPR000898">
    <property type="entry name" value="Indolamine_dOase"/>
</dbReference>
<dbReference type="WBParaSite" id="MBELARI_LOCUS13937">
    <property type="protein sequence ID" value="MBELARI_LOCUS13937"/>
    <property type="gene ID" value="MBELARI_LOCUS13937"/>
</dbReference>
<dbReference type="Pfam" id="PF01231">
    <property type="entry name" value="IDO"/>
    <property type="match status" value="1"/>
</dbReference>
<dbReference type="GO" id="GO:0046872">
    <property type="term" value="F:metal ion binding"/>
    <property type="evidence" value="ECO:0007669"/>
    <property type="project" value="UniProtKB-KW"/>
</dbReference>
<evidence type="ECO:0000256" key="3">
    <source>
        <dbReference type="ARBA" id="ARBA00023004"/>
    </source>
</evidence>
<accession>A0AAF3EJ20</accession>
<dbReference type="GO" id="GO:0019441">
    <property type="term" value="P:L-tryptophan catabolic process to kynurenine"/>
    <property type="evidence" value="ECO:0007669"/>
    <property type="project" value="InterPro"/>
</dbReference>
<dbReference type="GO" id="GO:0005737">
    <property type="term" value="C:cytoplasm"/>
    <property type="evidence" value="ECO:0007669"/>
    <property type="project" value="TreeGrafter"/>
</dbReference>
<comment type="similarity">
    <text evidence="1">Belongs to the indoleamine 2,3-dioxygenase family.</text>
</comment>
<feature type="binding site" description="proximal binding residue" evidence="4">
    <location>
        <position position="343"/>
    </location>
    <ligand>
        <name>heme b</name>
        <dbReference type="ChEBI" id="CHEBI:60344"/>
    </ligand>
    <ligandPart>
        <name>Fe</name>
        <dbReference type="ChEBI" id="CHEBI:18248"/>
    </ligandPart>
</feature>
<evidence type="ECO:0000256" key="1">
    <source>
        <dbReference type="ARBA" id="ARBA00007119"/>
    </source>
</evidence>
<organism evidence="5 6">
    <name type="scientific">Mesorhabditis belari</name>
    <dbReference type="NCBI Taxonomy" id="2138241"/>
    <lineage>
        <taxon>Eukaryota</taxon>
        <taxon>Metazoa</taxon>
        <taxon>Ecdysozoa</taxon>
        <taxon>Nematoda</taxon>
        <taxon>Chromadorea</taxon>
        <taxon>Rhabditida</taxon>
        <taxon>Rhabditina</taxon>
        <taxon>Rhabditomorpha</taxon>
        <taxon>Rhabditoidea</taxon>
        <taxon>Rhabditidae</taxon>
        <taxon>Mesorhabditinae</taxon>
        <taxon>Mesorhabditis</taxon>
    </lineage>
</organism>
<reference evidence="6" key="1">
    <citation type="submission" date="2024-02" db="UniProtKB">
        <authorList>
            <consortium name="WormBaseParasite"/>
        </authorList>
    </citation>
    <scope>IDENTIFICATION</scope>
</reference>
<dbReference type="AlphaFoldDB" id="A0AAF3EJ20"/>
<evidence type="ECO:0000313" key="5">
    <source>
        <dbReference type="Proteomes" id="UP000887575"/>
    </source>
</evidence>
<sequence length="353" mass="40921">MRLKETNKFDVDLFERFRITKEFGFLEVSPLQKLSPEFQPWIDACAKIPEWIKNGTIRENLHELPEISTDSLKSHEEFRFAHLLLCTMETAFVWGFGEERATSILPRQLAVPLYEVSKRLDVPPVVAHLTGCLANWRKIDGNGPWEPENLELIAFNFSELRGEHWFFVLTAQIEKDFAAAIHKIAEICLKVEKLEVINEEELVSTLRQMRISIREATNTLKRMPEHLKPSDFFYKVRPFLWGYNEGSIKETGIIFEGLEHLGALKCNGGSAAQSSAMHIFDEFLGIEHQGKSKEFLLEQRLSMPVPHRNLIKWVSEFTPLKQMKHLDEYREVIETVKNFRSGHIRTVSWGEGL</sequence>
<dbReference type="GO" id="GO:0004833">
    <property type="term" value="F:L-tryptophan 2,3-dioxygenase activity"/>
    <property type="evidence" value="ECO:0007669"/>
    <property type="project" value="TreeGrafter"/>
</dbReference>
<dbReference type="GO" id="GO:0020037">
    <property type="term" value="F:heme binding"/>
    <property type="evidence" value="ECO:0007669"/>
    <property type="project" value="InterPro"/>
</dbReference>
<dbReference type="SUPFAM" id="SSF140959">
    <property type="entry name" value="Indolic compounds 2,3-dioxygenase-like"/>
    <property type="match status" value="1"/>
</dbReference>
<dbReference type="GO" id="GO:0034354">
    <property type="term" value="P:'de novo' NAD+ biosynthetic process from L-tryptophan"/>
    <property type="evidence" value="ECO:0007669"/>
    <property type="project" value="TreeGrafter"/>
</dbReference>
<dbReference type="PANTHER" id="PTHR28657">
    <property type="entry name" value="INDOLEAMINE 2,3-DIOXYGENASE"/>
    <property type="match status" value="1"/>
</dbReference>
<keyword evidence="4" id="KW-0349">Heme</keyword>
<dbReference type="InterPro" id="IPR037217">
    <property type="entry name" value="Trp/Indoleamine_2_3_dOase-like"/>
</dbReference>
<proteinExistence type="inferred from homology"/>
<evidence type="ECO:0000256" key="2">
    <source>
        <dbReference type="ARBA" id="ARBA00022723"/>
    </source>
</evidence>
<protein>
    <recommendedName>
        <fullName evidence="7">Indoleamine 2,3-dioxygenase</fullName>
    </recommendedName>
</protein>
<name>A0AAF3EJ20_9BILA</name>
<keyword evidence="3 4" id="KW-0408">Iron</keyword>
<evidence type="ECO:0000313" key="6">
    <source>
        <dbReference type="WBParaSite" id="MBELARI_LOCUS13937"/>
    </source>
</evidence>
<keyword evidence="5" id="KW-1185">Reference proteome</keyword>
<dbReference type="PANTHER" id="PTHR28657:SF5">
    <property type="entry name" value="INDOLEAMINE 2,3-DIOXYGENASE"/>
    <property type="match status" value="1"/>
</dbReference>
<dbReference type="Proteomes" id="UP000887575">
    <property type="component" value="Unassembled WGS sequence"/>
</dbReference>
<evidence type="ECO:0008006" key="7">
    <source>
        <dbReference type="Google" id="ProtNLM"/>
    </source>
</evidence>
<evidence type="ECO:0000256" key="4">
    <source>
        <dbReference type="PIRSR" id="PIRSR600898-1"/>
    </source>
</evidence>